<keyword evidence="3" id="KW-1185">Reference proteome</keyword>
<dbReference type="KEGG" id="hadh:FRZ61_17850"/>
<dbReference type="OrthoDB" id="9799367at2"/>
<sequence>MRQTAHLAIAGPRGHAHASHARSVRATQLAASASGVLAAGKRALRAKSAPKANRAAESDGPGWTLIGLIVGAALAVLIGAFLVIGYVRSGGSAAASCHEIGQKGLAHAVVCPSGLSKDDLASAGQNACDEPLGTPCMAYIWMAGVDAPTRLPVTQTQSGAVWAVWSNWDGVLRNCRREAC</sequence>
<dbReference type="RefSeq" id="WP_151116708.1">
    <property type="nucleotide sequence ID" value="NZ_CP042582.1"/>
</dbReference>
<keyword evidence="1" id="KW-0472">Membrane</keyword>
<dbReference type="EMBL" id="CP042582">
    <property type="protein sequence ID" value="QEX21856.1"/>
    <property type="molecule type" value="Genomic_DNA"/>
</dbReference>
<evidence type="ECO:0000313" key="2">
    <source>
        <dbReference type="EMBL" id="QEX21856.1"/>
    </source>
</evidence>
<feature type="transmembrane region" description="Helical" evidence="1">
    <location>
        <begin position="63"/>
        <end position="87"/>
    </location>
</feature>
<accession>A0A5J6N4L9</accession>
<gene>
    <name evidence="2" type="ORF">FRZ61_17850</name>
</gene>
<dbReference type="Proteomes" id="UP000325797">
    <property type="component" value="Chromosome"/>
</dbReference>
<evidence type="ECO:0000313" key="3">
    <source>
        <dbReference type="Proteomes" id="UP000325797"/>
    </source>
</evidence>
<keyword evidence="1" id="KW-1133">Transmembrane helix</keyword>
<organism evidence="2 3">
    <name type="scientific">Hypericibacter adhaerens</name>
    <dbReference type="NCBI Taxonomy" id="2602016"/>
    <lineage>
        <taxon>Bacteria</taxon>
        <taxon>Pseudomonadati</taxon>
        <taxon>Pseudomonadota</taxon>
        <taxon>Alphaproteobacteria</taxon>
        <taxon>Rhodospirillales</taxon>
        <taxon>Dongiaceae</taxon>
        <taxon>Hypericibacter</taxon>
    </lineage>
</organism>
<evidence type="ECO:0000256" key="1">
    <source>
        <dbReference type="SAM" id="Phobius"/>
    </source>
</evidence>
<keyword evidence="1" id="KW-0812">Transmembrane</keyword>
<name>A0A5J6N4L9_9PROT</name>
<reference evidence="2 3" key="1">
    <citation type="submission" date="2019-08" db="EMBL/GenBank/DDBJ databases">
        <title>Hyperibacter terrae gen. nov., sp. nov. and Hyperibacter viscosus sp. nov., two new members in the family Rhodospirillaceae isolated from the rhizosphere of Hypericum perforatum.</title>
        <authorList>
            <person name="Noviana Z."/>
        </authorList>
    </citation>
    <scope>NUCLEOTIDE SEQUENCE [LARGE SCALE GENOMIC DNA]</scope>
    <source>
        <strain evidence="2 3">R5959</strain>
    </source>
</reference>
<protein>
    <submittedName>
        <fullName evidence="2">Uncharacterized protein</fullName>
    </submittedName>
</protein>
<proteinExistence type="predicted"/>
<dbReference type="AlphaFoldDB" id="A0A5J6N4L9"/>